<feature type="domain" description="HTH merR-type" evidence="2">
    <location>
        <begin position="1"/>
        <end position="69"/>
    </location>
</feature>
<sequence length="122" mass="14785">MYSISEVAEQLDIKPHTLRYYEREGIIEPDRNKNGNRYFTEAHVNWLTFVKKLRETQMPITQIKEYANLYLEGEHTSLQRLQLLEDHQRSIQEQIHNLKTTDEMLERKISLYKEHLRTKEPN</sequence>
<evidence type="ECO:0000313" key="3">
    <source>
        <dbReference type="EMBL" id="KGP73408.1"/>
    </source>
</evidence>
<organism evidence="3 4">
    <name type="scientific">Pontibacillus yanchengensis Y32</name>
    <dbReference type="NCBI Taxonomy" id="1385514"/>
    <lineage>
        <taxon>Bacteria</taxon>
        <taxon>Bacillati</taxon>
        <taxon>Bacillota</taxon>
        <taxon>Bacilli</taxon>
        <taxon>Bacillales</taxon>
        <taxon>Bacillaceae</taxon>
        <taxon>Pontibacillus</taxon>
    </lineage>
</organism>
<dbReference type="Proteomes" id="UP000030147">
    <property type="component" value="Unassembled WGS sequence"/>
</dbReference>
<dbReference type="PROSITE" id="PS00552">
    <property type="entry name" value="HTH_MERR_1"/>
    <property type="match status" value="1"/>
</dbReference>
<dbReference type="InterPro" id="IPR009061">
    <property type="entry name" value="DNA-bd_dom_put_sf"/>
</dbReference>
<keyword evidence="4" id="KW-1185">Reference proteome</keyword>
<dbReference type="SUPFAM" id="SSF46955">
    <property type="entry name" value="Putative DNA-binding domain"/>
    <property type="match status" value="1"/>
</dbReference>
<dbReference type="GO" id="GO:0003700">
    <property type="term" value="F:DNA-binding transcription factor activity"/>
    <property type="evidence" value="ECO:0007669"/>
    <property type="project" value="InterPro"/>
</dbReference>
<reference evidence="3 4" key="1">
    <citation type="journal article" date="2015" name="Stand. Genomic Sci.">
        <title>High quality draft genome sequence of the moderately halophilic bacterium Pontibacillus yanchengensis Y32(T) and comparison among Pontibacillus genomes.</title>
        <authorList>
            <person name="Huang J."/>
            <person name="Qiao Z.X."/>
            <person name="Tang J.W."/>
            <person name="Wang G."/>
        </authorList>
    </citation>
    <scope>NUCLEOTIDE SEQUENCE [LARGE SCALE GENOMIC DNA]</scope>
    <source>
        <strain evidence="3 4">Y32</strain>
    </source>
</reference>
<comment type="caution">
    <text evidence="3">The sequence shown here is derived from an EMBL/GenBank/DDBJ whole genome shotgun (WGS) entry which is preliminary data.</text>
</comment>
<evidence type="ECO:0000256" key="1">
    <source>
        <dbReference type="ARBA" id="ARBA00023125"/>
    </source>
</evidence>
<name>A0A0A2TG63_9BACI</name>
<keyword evidence="1" id="KW-0238">DNA-binding</keyword>
<dbReference type="EMBL" id="AVBF01000013">
    <property type="protein sequence ID" value="KGP73408.1"/>
    <property type="molecule type" value="Genomic_DNA"/>
</dbReference>
<dbReference type="PANTHER" id="PTHR30204:SF82">
    <property type="entry name" value="TRANSCRIPTIONAL REGULATOR, MERR FAMILY"/>
    <property type="match status" value="1"/>
</dbReference>
<gene>
    <name evidence="3" type="ORF">N782_04980</name>
</gene>
<dbReference type="InterPro" id="IPR000551">
    <property type="entry name" value="MerR-type_HTH_dom"/>
</dbReference>
<dbReference type="GO" id="GO:0003677">
    <property type="term" value="F:DNA binding"/>
    <property type="evidence" value="ECO:0007669"/>
    <property type="project" value="UniProtKB-KW"/>
</dbReference>
<dbReference type="Pfam" id="PF13411">
    <property type="entry name" value="MerR_1"/>
    <property type="match status" value="1"/>
</dbReference>
<dbReference type="RefSeq" id="WP_036817626.1">
    <property type="nucleotide sequence ID" value="NZ_AVBF01000013.1"/>
</dbReference>
<evidence type="ECO:0000259" key="2">
    <source>
        <dbReference type="PROSITE" id="PS50937"/>
    </source>
</evidence>
<dbReference type="SMART" id="SM00422">
    <property type="entry name" value="HTH_MERR"/>
    <property type="match status" value="1"/>
</dbReference>
<dbReference type="PROSITE" id="PS50937">
    <property type="entry name" value="HTH_MERR_2"/>
    <property type="match status" value="1"/>
</dbReference>
<dbReference type="OrthoDB" id="9811174at2"/>
<protein>
    <submittedName>
        <fullName evidence="3">MerR family transcriptional regulator</fullName>
    </submittedName>
</protein>
<dbReference type="CDD" id="cd01109">
    <property type="entry name" value="HTH_YyaN"/>
    <property type="match status" value="1"/>
</dbReference>
<dbReference type="STRING" id="1385514.N782_04980"/>
<evidence type="ECO:0000313" key="4">
    <source>
        <dbReference type="Proteomes" id="UP000030147"/>
    </source>
</evidence>
<proteinExistence type="predicted"/>
<dbReference type="PANTHER" id="PTHR30204">
    <property type="entry name" value="REDOX-CYCLING DRUG-SENSING TRANSCRIPTIONAL ACTIVATOR SOXR"/>
    <property type="match status" value="1"/>
</dbReference>
<dbReference type="Gene3D" id="1.10.1660.10">
    <property type="match status" value="1"/>
</dbReference>
<accession>A0A0A2TG63</accession>
<dbReference type="eggNOG" id="COG0789">
    <property type="taxonomic scope" value="Bacteria"/>
</dbReference>
<dbReference type="AlphaFoldDB" id="A0A0A2TG63"/>
<dbReference type="InterPro" id="IPR047057">
    <property type="entry name" value="MerR_fam"/>
</dbReference>